<feature type="transmembrane region" description="Helical" evidence="5">
    <location>
        <begin position="572"/>
        <end position="594"/>
    </location>
</feature>
<keyword evidence="4" id="KW-0539">Nucleus</keyword>
<evidence type="ECO:0000259" key="6">
    <source>
        <dbReference type="PROSITE" id="PS50918"/>
    </source>
</evidence>
<dbReference type="Proteomes" id="UP001234989">
    <property type="component" value="Chromosome 8"/>
</dbReference>
<reference evidence="9" key="1">
    <citation type="submission" date="2023-08" db="EMBL/GenBank/DDBJ databases">
        <title>A de novo genome assembly of Solanum verrucosum Schlechtendal, a Mexican diploid species geographically isolated from the other diploid A-genome species in potato relatives.</title>
        <authorList>
            <person name="Hosaka K."/>
        </authorList>
    </citation>
    <scope>NUCLEOTIDE SEQUENCE</scope>
    <source>
        <tissue evidence="9">Young leaves</tissue>
    </source>
</reference>
<dbReference type="Gene3D" id="3.90.228.10">
    <property type="match status" value="1"/>
</dbReference>
<dbReference type="PANTHER" id="PTHR32263:SF5">
    <property type="entry name" value="INACTIVE POLY [ADP-RIBOSE] POLYMERASE SRO1-RELATED"/>
    <property type="match status" value="1"/>
</dbReference>
<dbReference type="GO" id="GO:0005634">
    <property type="term" value="C:nucleus"/>
    <property type="evidence" value="ECO:0007669"/>
    <property type="project" value="UniProtKB-SubCell"/>
</dbReference>
<evidence type="ECO:0000259" key="7">
    <source>
        <dbReference type="PROSITE" id="PS51059"/>
    </source>
</evidence>
<proteinExistence type="predicted"/>
<evidence type="ECO:0000256" key="1">
    <source>
        <dbReference type="ARBA" id="ARBA00004123"/>
    </source>
</evidence>
<evidence type="ECO:0008006" key="11">
    <source>
        <dbReference type="Google" id="ProtNLM"/>
    </source>
</evidence>
<keyword evidence="5" id="KW-1133">Transmembrane helix</keyword>
<evidence type="ECO:0000256" key="3">
    <source>
        <dbReference type="ARBA" id="ARBA00023016"/>
    </source>
</evidence>
<dbReference type="InterPro" id="IPR012317">
    <property type="entry name" value="Poly(ADP-ribose)pol_cat_dom"/>
</dbReference>
<keyword evidence="2" id="KW-0217">Developmental protein</keyword>
<dbReference type="PROSITE" id="PS51059">
    <property type="entry name" value="PARP_CATALYTIC"/>
    <property type="match status" value="1"/>
</dbReference>
<keyword evidence="5" id="KW-0812">Transmembrane</keyword>
<evidence type="ECO:0000313" key="10">
    <source>
        <dbReference type="Proteomes" id="UP001234989"/>
    </source>
</evidence>
<dbReference type="InterPro" id="IPR004170">
    <property type="entry name" value="WWE_dom"/>
</dbReference>
<evidence type="ECO:0000256" key="2">
    <source>
        <dbReference type="ARBA" id="ARBA00022473"/>
    </source>
</evidence>
<keyword evidence="5" id="KW-0472">Membrane</keyword>
<accession>A0AAF0UD50</accession>
<dbReference type="InterPro" id="IPR044964">
    <property type="entry name" value="RCD1/SRO1-5"/>
</dbReference>
<dbReference type="SUPFAM" id="SSF56399">
    <property type="entry name" value="ADP-ribosylation"/>
    <property type="match status" value="1"/>
</dbReference>
<feature type="domain" description="PARP catalytic" evidence="7">
    <location>
        <begin position="248"/>
        <end position="463"/>
    </location>
</feature>
<keyword evidence="3" id="KW-0346">Stress response</keyword>
<feature type="domain" description="RST" evidence="8">
    <location>
        <begin position="503"/>
        <end position="574"/>
    </location>
</feature>
<name>A0AAF0UD50_SOLVR</name>
<dbReference type="InterPro" id="IPR037197">
    <property type="entry name" value="WWE_dom_sf"/>
</dbReference>
<dbReference type="PROSITE" id="PS50918">
    <property type="entry name" value="WWE"/>
    <property type="match status" value="1"/>
</dbReference>
<dbReference type="PROSITE" id="PS51879">
    <property type="entry name" value="RST"/>
    <property type="match status" value="1"/>
</dbReference>
<evidence type="ECO:0000259" key="8">
    <source>
        <dbReference type="PROSITE" id="PS51879"/>
    </source>
</evidence>
<dbReference type="Pfam" id="PF23467">
    <property type="entry name" value="WWE_5"/>
    <property type="match status" value="1"/>
</dbReference>
<evidence type="ECO:0000256" key="5">
    <source>
        <dbReference type="SAM" id="Phobius"/>
    </source>
</evidence>
<dbReference type="EMBL" id="CP133619">
    <property type="protein sequence ID" value="WMV43331.1"/>
    <property type="molecule type" value="Genomic_DNA"/>
</dbReference>
<evidence type="ECO:0000313" key="9">
    <source>
        <dbReference type="EMBL" id="WMV43331.1"/>
    </source>
</evidence>
<dbReference type="Pfam" id="PF12174">
    <property type="entry name" value="RST"/>
    <property type="match status" value="1"/>
</dbReference>
<evidence type="ECO:0000256" key="4">
    <source>
        <dbReference type="ARBA" id="ARBA00023242"/>
    </source>
</evidence>
<keyword evidence="10" id="KW-1185">Reference proteome</keyword>
<dbReference type="InterPro" id="IPR022003">
    <property type="entry name" value="RST"/>
</dbReference>
<feature type="domain" description="WWE" evidence="6">
    <location>
        <begin position="77"/>
        <end position="154"/>
    </location>
</feature>
<protein>
    <recommendedName>
        <fullName evidence="11">Poly [ADP-ribose] polymerase</fullName>
    </recommendedName>
</protein>
<dbReference type="InterPro" id="IPR057823">
    <property type="entry name" value="WWE_RCD1"/>
</dbReference>
<organism evidence="9 10">
    <name type="scientific">Solanum verrucosum</name>
    <dbReference type="NCBI Taxonomy" id="315347"/>
    <lineage>
        <taxon>Eukaryota</taxon>
        <taxon>Viridiplantae</taxon>
        <taxon>Streptophyta</taxon>
        <taxon>Embryophyta</taxon>
        <taxon>Tracheophyta</taxon>
        <taxon>Spermatophyta</taxon>
        <taxon>Magnoliopsida</taxon>
        <taxon>eudicotyledons</taxon>
        <taxon>Gunneridae</taxon>
        <taxon>Pentapetalae</taxon>
        <taxon>asterids</taxon>
        <taxon>lamiids</taxon>
        <taxon>Solanales</taxon>
        <taxon>Solanaceae</taxon>
        <taxon>Solanoideae</taxon>
        <taxon>Solaneae</taxon>
        <taxon>Solanum</taxon>
    </lineage>
</organism>
<sequence>MESNWVEVLDNDRRTADVDSKSKVASQYVARIVGAGTEKLEELSFQPNCSSFYSKLGKRKRTVEGESNCRSHLRKSTLKNYSNFIKSGLPQRVLYHQNGEWNDFPQDIVRIVKEDFRAKKAVIEVNFGGFHVILDILYMVQVNLVTGLEKPIAWIDEAGGCFFPDLCLVSCKMHDNFEIQSQRTEEFSAAEPDRATNIKLHLEIDFNGPNNCKVDEGVEESNVRVKRIKVDPLKENQQFAVDQKSYVAENQQDQESLSPILEDTLKLVDAESVKTMFVKGMNTICMVDIVKISQCLSIYMRNRLELFEKQVEITQKYRGNSNVRYAWLAASKEVVSTIMNYGLMHGARGQKTNLGVGVHLIAQDCASKSAASCDIDENGIRYMVLCRVILGNEELLHFGSEQSYPSNEKYDSGVDDLESPTYYTVWNMNMNTHIYPEYVVSFRMSSGAEGAPIKEESRLDVSRVTSQGSEEQLDLNKLPTELGNCQFVRNIQQSRGVGVGTNKSPKSPWMPFSMLFGAISAKVSPKDLKLVHAHYDLFRSKKISRNDFIRRLRLIVGDQLLKSTITNLQCKYIFLGLPFVAMYSVVSFASFMWWDLNILLLAAAFRISMLYECAEWGE</sequence>
<dbReference type="PANTHER" id="PTHR32263">
    <property type="entry name" value="INACTIVE POLY [ADP-RIBOSE] POLYMERASE SRO4-RELATED"/>
    <property type="match status" value="1"/>
</dbReference>
<comment type="subcellular location">
    <subcellularLocation>
        <location evidence="1">Nucleus</location>
    </subcellularLocation>
</comment>
<dbReference type="GO" id="GO:0003950">
    <property type="term" value="F:NAD+ poly-ADP-ribosyltransferase activity"/>
    <property type="evidence" value="ECO:0007669"/>
    <property type="project" value="InterPro"/>
</dbReference>
<dbReference type="AlphaFoldDB" id="A0AAF0UD50"/>
<gene>
    <name evidence="9" type="ORF">MTR67_036716</name>
</gene>
<dbReference type="SUPFAM" id="SSF117839">
    <property type="entry name" value="WWE domain"/>
    <property type="match status" value="1"/>
</dbReference>